<evidence type="ECO:0000256" key="3">
    <source>
        <dbReference type="ARBA" id="ARBA00022692"/>
    </source>
</evidence>
<reference evidence="12 13" key="1">
    <citation type="journal article" date="2018" name="Sci. Rep.">
        <title>Comparative analysis of the Pocillopora damicornis genome highlights role of immune system in coral evolution.</title>
        <authorList>
            <person name="Cunning R."/>
            <person name="Bay R.A."/>
            <person name="Gillette P."/>
            <person name="Baker A.C."/>
            <person name="Traylor-Knowles N."/>
        </authorList>
    </citation>
    <scope>NUCLEOTIDE SEQUENCE [LARGE SCALE GENOMIC DNA]</scope>
    <source>
        <strain evidence="12">RSMAS</strain>
        <tissue evidence="12">Whole animal</tissue>
    </source>
</reference>
<dbReference type="PROSITE" id="PS50262">
    <property type="entry name" value="G_PROTEIN_RECEP_F1_2"/>
    <property type="match status" value="1"/>
</dbReference>
<feature type="region of interest" description="Disordered" evidence="10">
    <location>
        <begin position="155"/>
        <end position="183"/>
    </location>
</feature>
<dbReference type="GO" id="GO:0004930">
    <property type="term" value="F:G protein-coupled receptor activity"/>
    <property type="evidence" value="ECO:0007669"/>
    <property type="project" value="UniProtKB-KW"/>
</dbReference>
<dbReference type="EMBL" id="RCHS01003197">
    <property type="protein sequence ID" value="RMX43503.1"/>
    <property type="molecule type" value="Genomic_DNA"/>
</dbReference>
<dbReference type="PANTHER" id="PTHR24246">
    <property type="entry name" value="OLFACTORY RECEPTOR AND ADENOSINE RECEPTOR"/>
    <property type="match status" value="1"/>
</dbReference>
<dbReference type="InterPro" id="IPR017452">
    <property type="entry name" value="GPCR_Rhodpsn_7TM"/>
</dbReference>
<comment type="caution">
    <text evidence="12">The sequence shown here is derived from an EMBL/GenBank/DDBJ whole genome shotgun (WGS) entry which is preliminary data.</text>
</comment>
<dbReference type="PRINTS" id="PR00237">
    <property type="entry name" value="GPCRRHODOPSN"/>
</dbReference>
<dbReference type="CDD" id="cd00637">
    <property type="entry name" value="7tm_classA_rhodopsin-like"/>
    <property type="match status" value="1"/>
</dbReference>
<keyword evidence="5" id="KW-0297">G-protein coupled receptor</keyword>
<evidence type="ECO:0000256" key="4">
    <source>
        <dbReference type="ARBA" id="ARBA00022989"/>
    </source>
</evidence>
<keyword evidence="9" id="KW-0807">Transducer</keyword>
<keyword evidence="7" id="KW-0675">Receptor</keyword>
<keyword evidence="4" id="KW-1133">Transmembrane helix</keyword>
<dbReference type="InterPro" id="IPR000276">
    <property type="entry name" value="GPCR_Rhodpsn"/>
</dbReference>
<evidence type="ECO:0000256" key="9">
    <source>
        <dbReference type="ARBA" id="ARBA00023224"/>
    </source>
</evidence>
<dbReference type="AlphaFoldDB" id="A0A3M6TQ14"/>
<protein>
    <recommendedName>
        <fullName evidence="11">G-protein coupled receptors family 1 profile domain-containing protein</fullName>
    </recommendedName>
</protein>
<dbReference type="SUPFAM" id="SSF81321">
    <property type="entry name" value="Family A G protein-coupled receptor-like"/>
    <property type="match status" value="2"/>
</dbReference>
<keyword evidence="8" id="KW-0325">Glycoprotein</keyword>
<keyword evidence="6" id="KW-0472">Membrane</keyword>
<evidence type="ECO:0000256" key="1">
    <source>
        <dbReference type="ARBA" id="ARBA00004651"/>
    </source>
</evidence>
<evidence type="ECO:0000256" key="6">
    <source>
        <dbReference type="ARBA" id="ARBA00023136"/>
    </source>
</evidence>
<feature type="domain" description="G-protein coupled receptors family 1 profile" evidence="11">
    <location>
        <begin position="34"/>
        <end position="78"/>
    </location>
</feature>
<gene>
    <name evidence="12" type="ORF">pdam_00001906</name>
</gene>
<evidence type="ECO:0000256" key="5">
    <source>
        <dbReference type="ARBA" id="ARBA00023040"/>
    </source>
</evidence>
<evidence type="ECO:0000259" key="11">
    <source>
        <dbReference type="PROSITE" id="PS50262"/>
    </source>
</evidence>
<dbReference type="GO" id="GO:0005886">
    <property type="term" value="C:plasma membrane"/>
    <property type="evidence" value="ECO:0007669"/>
    <property type="project" value="UniProtKB-SubCell"/>
</dbReference>
<evidence type="ECO:0000313" key="12">
    <source>
        <dbReference type="EMBL" id="RMX43503.1"/>
    </source>
</evidence>
<evidence type="ECO:0000313" key="13">
    <source>
        <dbReference type="Proteomes" id="UP000275408"/>
    </source>
</evidence>
<proteinExistence type="predicted"/>
<dbReference type="OrthoDB" id="5969208at2759"/>
<sequence length="222" mass="25144">MKQVHLQRFSVALLNKFSRKSRFELYVKATYVPGNILICIAILKDPYQELSNSFNYFVLQLAFSDVIVGIFTEPAFVVWHIREALGHDSLQAKSSGVSLAFILSRPHRVKSHGHGKTTYAFLLTLVNCSMNQFLYAWRMPNFRKAVAAIVCGRSSAPQSDIPSTPLTPTLSSNRSSRNETLTEEFTSSIRYKNTSYTRDDIDDAANGNLVEQLENYRCITYV</sequence>
<evidence type="ECO:0000256" key="2">
    <source>
        <dbReference type="ARBA" id="ARBA00022475"/>
    </source>
</evidence>
<accession>A0A3M6TQ14</accession>
<evidence type="ECO:0000256" key="7">
    <source>
        <dbReference type="ARBA" id="ARBA00023170"/>
    </source>
</evidence>
<name>A0A3M6TQ14_POCDA</name>
<dbReference type="PANTHER" id="PTHR24246:SF27">
    <property type="entry name" value="ADENOSINE RECEPTOR, ISOFORM A"/>
    <property type="match status" value="1"/>
</dbReference>
<keyword evidence="2" id="KW-1003">Cell membrane</keyword>
<dbReference type="Gene3D" id="1.20.1070.10">
    <property type="entry name" value="Rhodopsin 7-helix transmembrane proteins"/>
    <property type="match status" value="2"/>
</dbReference>
<evidence type="ECO:0000256" key="8">
    <source>
        <dbReference type="ARBA" id="ARBA00023180"/>
    </source>
</evidence>
<comment type="subcellular location">
    <subcellularLocation>
        <location evidence="1">Cell membrane</location>
        <topology evidence="1">Multi-pass membrane protein</topology>
    </subcellularLocation>
</comment>
<organism evidence="12 13">
    <name type="scientific">Pocillopora damicornis</name>
    <name type="common">Cauliflower coral</name>
    <name type="synonym">Millepora damicornis</name>
    <dbReference type="NCBI Taxonomy" id="46731"/>
    <lineage>
        <taxon>Eukaryota</taxon>
        <taxon>Metazoa</taxon>
        <taxon>Cnidaria</taxon>
        <taxon>Anthozoa</taxon>
        <taxon>Hexacorallia</taxon>
        <taxon>Scleractinia</taxon>
        <taxon>Astrocoeniina</taxon>
        <taxon>Pocilloporidae</taxon>
        <taxon>Pocillopora</taxon>
    </lineage>
</organism>
<keyword evidence="13" id="KW-1185">Reference proteome</keyword>
<dbReference type="Proteomes" id="UP000275408">
    <property type="component" value="Unassembled WGS sequence"/>
</dbReference>
<keyword evidence="3" id="KW-0812">Transmembrane</keyword>
<evidence type="ECO:0000256" key="10">
    <source>
        <dbReference type="SAM" id="MobiDB-lite"/>
    </source>
</evidence>